<protein>
    <submittedName>
        <fullName evidence="1">Uncharacterized protein</fullName>
    </submittedName>
</protein>
<dbReference type="EMBL" id="OW240923">
    <property type="protein sequence ID" value="CAH2325079.1"/>
    <property type="molecule type" value="Genomic_DNA"/>
</dbReference>
<reference evidence="1" key="1">
    <citation type="submission" date="2022-03" db="EMBL/GenBank/DDBJ databases">
        <authorList>
            <person name="Alioto T."/>
            <person name="Alioto T."/>
            <person name="Gomez Garrido J."/>
        </authorList>
    </citation>
    <scope>NUCLEOTIDE SEQUENCE</scope>
</reference>
<accession>A0AAD1WT09</accession>
<evidence type="ECO:0000313" key="2">
    <source>
        <dbReference type="Proteomes" id="UP001295444"/>
    </source>
</evidence>
<dbReference type="Proteomes" id="UP001295444">
    <property type="component" value="Chromosome 12"/>
</dbReference>
<organism evidence="1 2">
    <name type="scientific">Pelobates cultripes</name>
    <name type="common">Western spadefoot toad</name>
    <dbReference type="NCBI Taxonomy" id="61616"/>
    <lineage>
        <taxon>Eukaryota</taxon>
        <taxon>Metazoa</taxon>
        <taxon>Chordata</taxon>
        <taxon>Craniata</taxon>
        <taxon>Vertebrata</taxon>
        <taxon>Euteleostomi</taxon>
        <taxon>Amphibia</taxon>
        <taxon>Batrachia</taxon>
        <taxon>Anura</taxon>
        <taxon>Pelobatoidea</taxon>
        <taxon>Pelobatidae</taxon>
        <taxon>Pelobates</taxon>
    </lineage>
</organism>
<keyword evidence="2" id="KW-1185">Reference proteome</keyword>
<evidence type="ECO:0000313" key="1">
    <source>
        <dbReference type="EMBL" id="CAH2325079.1"/>
    </source>
</evidence>
<sequence length="124" mass="13637">MELGRKLNFNGSMGGSTDTECQKLPTQWTSATRQYGVSGKKCDCCVNKVDIIQGLGDRHTQLGSFCLYSNPTLLEENHLALCFYKAVQSPLAPCIHCARIGPHSLKSSCERPCSESQPDLIEEN</sequence>
<name>A0AAD1WT09_PELCU</name>
<dbReference type="AlphaFoldDB" id="A0AAD1WT09"/>
<gene>
    <name evidence="1" type="ORF">PECUL_23A010212</name>
</gene>
<proteinExistence type="predicted"/>